<dbReference type="Pfam" id="PF00578">
    <property type="entry name" value="AhpC-TSA"/>
    <property type="match status" value="1"/>
</dbReference>
<name>A0A2A7UTC6_COMTR</name>
<dbReference type="InterPro" id="IPR006311">
    <property type="entry name" value="TAT_signal"/>
</dbReference>
<dbReference type="OrthoDB" id="9811352at2"/>
<accession>A0A2A7UTC6</accession>
<feature type="domain" description="Thioredoxin" evidence="3">
    <location>
        <begin position="44"/>
        <end position="184"/>
    </location>
</feature>
<dbReference type="SUPFAM" id="SSF52833">
    <property type="entry name" value="Thioredoxin-like"/>
    <property type="match status" value="1"/>
</dbReference>
<proteinExistence type="predicted"/>
<organism evidence="4 5">
    <name type="scientific">Comamonas terrigena</name>
    <dbReference type="NCBI Taxonomy" id="32013"/>
    <lineage>
        <taxon>Bacteria</taxon>
        <taxon>Pseudomonadati</taxon>
        <taxon>Pseudomonadota</taxon>
        <taxon>Betaproteobacteria</taxon>
        <taxon>Burkholderiales</taxon>
        <taxon>Comamonadaceae</taxon>
        <taxon>Comamonas</taxon>
    </lineage>
</organism>
<dbReference type="InterPro" id="IPR000866">
    <property type="entry name" value="AhpC/TSA"/>
</dbReference>
<evidence type="ECO:0000256" key="1">
    <source>
        <dbReference type="ARBA" id="ARBA00023284"/>
    </source>
</evidence>
<dbReference type="CDD" id="cd02966">
    <property type="entry name" value="TlpA_like_family"/>
    <property type="match status" value="1"/>
</dbReference>
<dbReference type="InterPro" id="IPR017937">
    <property type="entry name" value="Thioredoxin_CS"/>
</dbReference>
<dbReference type="PROSITE" id="PS51352">
    <property type="entry name" value="THIOREDOXIN_2"/>
    <property type="match status" value="1"/>
</dbReference>
<evidence type="ECO:0000313" key="4">
    <source>
        <dbReference type="EMBL" id="PEH88575.1"/>
    </source>
</evidence>
<dbReference type="PANTHER" id="PTHR42852:SF13">
    <property type="entry name" value="PROTEIN DIPZ"/>
    <property type="match status" value="1"/>
</dbReference>
<dbReference type="Gene3D" id="3.40.30.10">
    <property type="entry name" value="Glutaredoxin"/>
    <property type="match status" value="1"/>
</dbReference>
<dbReference type="PROSITE" id="PS00194">
    <property type="entry name" value="THIOREDOXIN_1"/>
    <property type="match status" value="1"/>
</dbReference>
<dbReference type="GO" id="GO:0016209">
    <property type="term" value="F:antioxidant activity"/>
    <property type="evidence" value="ECO:0007669"/>
    <property type="project" value="InterPro"/>
</dbReference>
<dbReference type="Proteomes" id="UP000220246">
    <property type="component" value="Unassembled WGS sequence"/>
</dbReference>
<dbReference type="InterPro" id="IPR036249">
    <property type="entry name" value="Thioredoxin-like_sf"/>
</dbReference>
<evidence type="ECO:0000313" key="5">
    <source>
        <dbReference type="Proteomes" id="UP000220246"/>
    </source>
</evidence>
<dbReference type="PANTHER" id="PTHR42852">
    <property type="entry name" value="THIOL:DISULFIDE INTERCHANGE PROTEIN DSBE"/>
    <property type="match status" value="1"/>
</dbReference>
<gene>
    <name evidence="4" type="ORF">CRM82_08135</name>
</gene>
<dbReference type="InterPro" id="IPR050553">
    <property type="entry name" value="Thioredoxin_ResA/DsbE_sf"/>
</dbReference>
<dbReference type="GO" id="GO:0015036">
    <property type="term" value="F:disulfide oxidoreductase activity"/>
    <property type="evidence" value="ECO:0007669"/>
    <property type="project" value="UniProtKB-ARBA"/>
</dbReference>
<dbReference type="PROSITE" id="PS51318">
    <property type="entry name" value="TAT"/>
    <property type="match status" value="1"/>
</dbReference>
<evidence type="ECO:0000259" key="3">
    <source>
        <dbReference type="PROSITE" id="PS51352"/>
    </source>
</evidence>
<keyword evidence="5" id="KW-1185">Reference proteome</keyword>
<comment type="caution">
    <text evidence="4">The sequence shown here is derived from an EMBL/GenBank/DDBJ whole genome shotgun (WGS) entry which is preliminary data.</text>
</comment>
<keyword evidence="1" id="KW-0676">Redox-active center</keyword>
<sequence>MPPNRRRCLQLLAGALGGTWGSHALAREATASPPAQVVGRLAPWPARQATPALKALALDGHSRSLPDFAGAPLILNFWATYCAPCRLEMPQFNQLLVRHQARGLRVLAVNHGEMPARVLQFLQTVPFHGDVLLDRSQTQLPAWGGMALPTSFVIDAQGRARFWHMGEIDWLGADVQAALQTVLQG</sequence>
<feature type="chain" id="PRO_5012789377" evidence="2">
    <location>
        <begin position="27"/>
        <end position="185"/>
    </location>
</feature>
<reference evidence="5" key="1">
    <citation type="submission" date="2017-09" db="EMBL/GenBank/DDBJ databases">
        <title>FDA dAtabase for Regulatory Grade micrObial Sequences (FDA-ARGOS): Supporting development and validation of Infectious Disease Dx tests.</title>
        <authorList>
            <person name="Minogue T."/>
            <person name="Wolcott M."/>
            <person name="Wasieloski L."/>
            <person name="Aguilar W."/>
            <person name="Moore D."/>
            <person name="Tallon L."/>
            <person name="Sadzewicz L."/>
            <person name="Ott S."/>
            <person name="Zhao X."/>
            <person name="Nagaraj S."/>
            <person name="Vavikolanu K."/>
            <person name="Aluvathingal J."/>
            <person name="Nadendla S."/>
            <person name="Sichtig H."/>
        </authorList>
    </citation>
    <scope>NUCLEOTIDE SEQUENCE [LARGE SCALE GENOMIC DNA]</scope>
    <source>
        <strain evidence="5">FDAARGOS_394</strain>
    </source>
</reference>
<dbReference type="GeneID" id="80800567"/>
<dbReference type="STRING" id="1219032.GCA_001515545_02973"/>
<dbReference type="InterPro" id="IPR013766">
    <property type="entry name" value="Thioredoxin_domain"/>
</dbReference>
<feature type="signal peptide" evidence="2">
    <location>
        <begin position="1"/>
        <end position="26"/>
    </location>
</feature>
<dbReference type="RefSeq" id="WP_066539360.1">
    <property type="nucleotide sequence ID" value="NZ_JAOCAL010000005.1"/>
</dbReference>
<keyword evidence="2" id="KW-0732">Signal</keyword>
<dbReference type="AlphaFoldDB" id="A0A2A7UTC6"/>
<dbReference type="EMBL" id="PDEA01000001">
    <property type="protein sequence ID" value="PEH88575.1"/>
    <property type="molecule type" value="Genomic_DNA"/>
</dbReference>
<evidence type="ECO:0000256" key="2">
    <source>
        <dbReference type="SAM" id="SignalP"/>
    </source>
</evidence>
<protein>
    <submittedName>
        <fullName evidence="4">TlpA family protein disulfide reductase</fullName>
    </submittedName>
</protein>